<name>A0A6P1MAR1_9FIRM</name>
<dbReference type="AlphaFoldDB" id="A0A6P1MAR1"/>
<dbReference type="RefSeq" id="WP_162361543.1">
    <property type="nucleotide sequence ID" value="NZ_CP047591.1"/>
</dbReference>
<dbReference type="Proteomes" id="UP000463883">
    <property type="component" value="Chromosome"/>
</dbReference>
<protein>
    <recommendedName>
        <fullName evidence="1">DUF6774 domain-containing protein</fullName>
    </recommendedName>
</protein>
<sequence length="65" mass="6966">MNSCELVSAITALAIIIANETPNDDELSVLASSFNQLGDTLATIAAQRELQKNRNESSEKSTPTE</sequence>
<organism evidence="2 3">
    <name type="scientific">Aminipila terrae</name>
    <dbReference type="NCBI Taxonomy" id="2697030"/>
    <lineage>
        <taxon>Bacteria</taxon>
        <taxon>Bacillati</taxon>
        <taxon>Bacillota</taxon>
        <taxon>Clostridia</taxon>
        <taxon>Peptostreptococcales</taxon>
        <taxon>Anaerovoracaceae</taxon>
        <taxon>Aminipila</taxon>
    </lineage>
</organism>
<feature type="domain" description="DUF6774" evidence="1">
    <location>
        <begin position="24"/>
        <end position="50"/>
    </location>
</feature>
<dbReference type="Pfam" id="PF20564">
    <property type="entry name" value="DUF6774"/>
    <property type="match status" value="1"/>
</dbReference>
<accession>A0A6P1MAR1</accession>
<reference evidence="2 3" key="1">
    <citation type="submission" date="2020-01" db="EMBL/GenBank/DDBJ databases">
        <title>Genomic analysis of Aminipila sp. CBA3637.</title>
        <authorList>
            <person name="Kim Y.B."/>
            <person name="Roh S.W."/>
        </authorList>
    </citation>
    <scope>NUCLEOTIDE SEQUENCE [LARGE SCALE GENOMIC DNA]</scope>
    <source>
        <strain evidence="2 3">CBA3637</strain>
    </source>
</reference>
<dbReference type="InterPro" id="IPR046665">
    <property type="entry name" value="DUF6774"/>
</dbReference>
<keyword evidence="3" id="KW-1185">Reference proteome</keyword>
<evidence type="ECO:0000313" key="3">
    <source>
        <dbReference type="Proteomes" id="UP000463883"/>
    </source>
</evidence>
<evidence type="ECO:0000259" key="1">
    <source>
        <dbReference type="Pfam" id="PF20564"/>
    </source>
</evidence>
<dbReference type="KEGG" id="amic:Ami3637_04645"/>
<gene>
    <name evidence="2" type="ORF">Ami3637_04645</name>
</gene>
<proteinExistence type="predicted"/>
<evidence type="ECO:0000313" key="2">
    <source>
        <dbReference type="EMBL" id="QHI71769.1"/>
    </source>
</evidence>
<dbReference type="EMBL" id="CP047591">
    <property type="protein sequence ID" value="QHI71769.1"/>
    <property type="molecule type" value="Genomic_DNA"/>
</dbReference>